<keyword evidence="4" id="KW-1134">Transmembrane beta strand</keyword>
<dbReference type="GO" id="GO:0015562">
    <property type="term" value="F:efflux transmembrane transporter activity"/>
    <property type="evidence" value="ECO:0007669"/>
    <property type="project" value="InterPro"/>
</dbReference>
<dbReference type="STRING" id="913024.SAMN05421741_13227"/>
<evidence type="ECO:0000313" key="11">
    <source>
        <dbReference type="Proteomes" id="UP000199036"/>
    </source>
</evidence>
<evidence type="ECO:0000256" key="6">
    <source>
        <dbReference type="ARBA" id="ARBA00023136"/>
    </source>
</evidence>
<dbReference type="SUPFAM" id="SSF56954">
    <property type="entry name" value="Outer membrane efflux proteins (OEP)"/>
    <property type="match status" value="1"/>
</dbReference>
<dbReference type="RefSeq" id="WP_091526044.1">
    <property type="nucleotide sequence ID" value="NZ_FOVI01000032.1"/>
</dbReference>
<dbReference type="Gene3D" id="1.20.1600.10">
    <property type="entry name" value="Outer membrane efflux proteins (OEP)"/>
    <property type="match status" value="1"/>
</dbReference>
<organism evidence="10 11">
    <name type="scientific">Paenimyroides ummariense</name>
    <dbReference type="NCBI Taxonomy" id="913024"/>
    <lineage>
        <taxon>Bacteria</taxon>
        <taxon>Pseudomonadati</taxon>
        <taxon>Bacteroidota</taxon>
        <taxon>Flavobacteriia</taxon>
        <taxon>Flavobacteriales</taxon>
        <taxon>Flavobacteriaceae</taxon>
        <taxon>Paenimyroides</taxon>
    </lineage>
</organism>
<reference evidence="11" key="1">
    <citation type="submission" date="2016-10" db="EMBL/GenBank/DDBJ databases">
        <authorList>
            <person name="Varghese N."/>
            <person name="Submissions S."/>
        </authorList>
    </citation>
    <scope>NUCLEOTIDE SEQUENCE [LARGE SCALE GENOMIC DNA]</scope>
    <source>
        <strain evidence="11">DS-12</strain>
    </source>
</reference>
<keyword evidence="11" id="KW-1185">Reference proteome</keyword>
<gene>
    <name evidence="10" type="ORF">SAMN05421741_13227</name>
</gene>
<comment type="similarity">
    <text evidence="2">Belongs to the outer membrane factor (OMF) (TC 1.B.17) family.</text>
</comment>
<evidence type="ECO:0000256" key="5">
    <source>
        <dbReference type="ARBA" id="ARBA00022692"/>
    </source>
</evidence>
<evidence type="ECO:0000313" key="10">
    <source>
        <dbReference type="EMBL" id="SFO27978.1"/>
    </source>
</evidence>
<evidence type="ECO:0000256" key="9">
    <source>
        <dbReference type="SAM" id="SignalP"/>
    </source>
</evidence>
<sequence length="429" mass="50157">MNKLLNFFLLLMLMLFSYEGKAQQLSLIQCLEYGKENQPDFKMQQLKINQKKETKRSFGSQFLPEIGMSASHAYSFGSSINPSNNNREPSNIQSDNFSVDARINVFDYSKWNQSKIQQLDVEIEKLQFQVIENTFELLVLEKFMKALSLQQWKKSTLYQIGNSKEQLQRISKEVEQGKRAKSDLYDIQVIFLQDEQTLSKITEDEILAKLELIQLLNHPSVTVNIELQMPEKVDLRETDFNIDQNISLLKHEIILEKSKEEVKQLKNLFMPTLQFNYSYGTFFAQKINNFSDTNLQFGSQLKDNKNQYVGLSLYIPIFQKGNALQKQNLKRLEQQVLIAEQEKEQKRLNDLKDVLIQKVNSLQLLENNLNDLVTASKKAFETTAQKYLFDKVDASVYKMAKNQLLQAEYDLLANRLDQLYFKQQLEINF</sequence>
<feature type="chain" id="PRO_5011618939" evidence="9">
    <location>
        <begin position="23"/>
        <end position="429"/>
    </location>
</feature>
<keyword evidence="9" id="KW-0732">Signal</keyword>
<dbReference type="InterPro" id="IPR051906">
    <property type="entry name" value="TolC-like"/>
</dbReference>
<dbReference type="GO" id="GO:1990281">
    <property type="term" value="C:efflux pump complex"/>
    <property type="evidence" value="ECO:0007669"/>
    <property type="project" value="TreeGrafter"/>
</dbReference>
<comment type="subcellular location">
    <subcellularLocation>
        <location evidence="1">Cell outer membrane</location>
    </subcellularLocation>
</comment>
<dbReference type="PANTHER" id="PTHR30026:SF20">
    <property type="entry name" value="OUTER MEMBRANE PROTEIN TOLC"/>
    <property type="match status" value="1"/>
</dbReference>
<evidence type="ECO:0000256" key="2">
    <source>
        <dbReference type="ARBA" id="ARBA00007613"/>
    </source>
</evidence>
<dbReference type="PANTHER" id="PTHR30026">
    <property type="entry name" value="OUTER MEMBRANE PROTEIN TOLC"/>
    <property type="match status" value="1"/>
</dbReference>
<proteinExistence type="inferred from homology"/>
<name>A0A1I5FVZ7_9FLAO</name>
<dbReference type="Pfam" id="PF02321">
    <property type="entry name" value="OEP"/>
    <property type="match status" value="1"/>
</dbReference>
<dbReference type="AlphaFoldDB" id="A0A1I5FVZ7"/>
<feature type="signal peptide" evidence="9">
    <location>
        <begin position="1"/>
        <end position="22"/>
    </location>
</feature>
<dbReference type="GO" id="GO:0015288">
    <property type="term" value="F:porin activity"/>
    <property type="evidence" value="ECO:0007669"/>
    <property type="project" value="TreeGrafter"/>
</dbReference>
<keyword evidence="5" id="KW-0812">Transmembrane</keyword>
<dbReference type="GO" id="GO:0009279">
    <property type="term" value="C:cell outer membrane"/>
    <property type="evidence" value="ECO:0007669"/>
    <property type="project" value="UniProtKB-SubCell"/>
</dbReference>
<protein>
    <submittedName>
        <fullName evidence="10">Outer membrane protein TolC</fullName>
    </submittedName>
</protein>
<dbReference type="InterPro" id="IPR003423">
    <property type="entry name" value="OMP_efflux"/>
</dbReference>
<dbReference type="OrthoDB" id="9811587at2"/>
<accession>A0A1I5FVZ7</accession>
<evidence type="ECO:0000256" key="1">
    <source>
        <dbReference type="ARBA" id="ARBA00004442"/>
    </source>
</evidence>
<evidence type="ECO:0000256" key="8">
    <source>
        <dbReference type="SAM" id="Coils"/>
    </source>
</evidence>
<dbReference type="EMBL" id="FOVI01000032">
    <property type="protein sequence ID" value="SFO27978.1"/>
    <property type="molecule type" value="Genomic_DNA"/>
</dbReference>
<evidence type="ECO:0000256" key="4">
    <source>
        <dbReference type="ARBA" id="ARBA00022452"/>
    </source>
</evidence>
<evidence type="ECO:0000256" key="3">
    <source>
        <dbReference type="ARBA" id="ARBA00022448"/>
    </source>
</evidence>
<keyword evidence="6" id="KW-0472">Membrane</keyword>
<keyword evidence="3" id="KW-0813">Transport</keyword>
<keyword evidence="8" id="KW-0175">Coiled coil</keyword>
<dbReference type="Proteomes" id="UP000199036">
    <property type="component" value="Unassembled WGS sequence"/>
</dbReference>
<keyword evidence="7" id="KW-0998">Cell outer membrane</keyword>
<evidence type="ECO:0000256" key="7">
    <source>
        <dbReference type="ARBA" id="ARBA00023237"/>
    </source>
</evidence>
<feature type="coiled-coil region" evidence="8">
    <location>
        <begin position="322"/>
        <end position="368"/>
    </location>
</feature>